<proteinExistence type="predicted"/>
<dbReference type="EMBL" id="CM042047">
    <property type="protein sequence ID" value="KAI3771868.1"/>
    <property type="molecule type" value="Genomic_DNA"/>
</dbReference>
<name>A0ACB9FLP7_ARCLA</name>
<reference evidence="1 2" key="2">
    <citation type="journal article" date="2022" name="Mol. Ecol. Resour.">
        <title>The genomes of chicory, endive, great burdock and yacon provide insights into Asteraceae paleo-polyploidization history and plant inulin production.</title>
        <authorList>
            <person name="Fan W."/>
            <person name="Wang S."/>
            <person name="Wang H."/>
            <person name="Wang A."/>
            <person name="Jiang F."/>
            <person name="Liu H."/>
            <person name="Zhao H."/>
            <person name="Xu D."/>
            <person name="Zhang Y."/>
        </authorList>
    </citation>
    <scope>NUCLEOTIDE SEQUENCE [LARGE SCALE GENOMIC DNA]</scope>
    <source>
        <strain evidence="2">cv. Niubang</strain>
    </source>
</reference>
<gene>
    <name evidence="1" type="ORF">L6452_03039</name>
</gene>
<dbReference type="Proteomes" id="UP001055879">
    <property type="component" value="Linkage Group LG01"/>
</dbReference>
<protein>
    <submittedName>
        <fullName evidence="1">Uncharacterized protein</fullName>
    </submittedName>
</protein>
<reference evidence="2" key="1">
    <citation type="journal article" date="2022" name="Mol. Ecol. Resour.">
        <title>The genomes of chicory, endive, great burdock and yacon provide insights into Asteraceae palaeo-polyploidization history and plant inulin production.</title>
        <authorList>
            <person name="Fan W."/>
            <person name="Wang S."/>
            <person name="Wang H."/>
            <person name="Wang A."/>
            <person name="Jiang F."/>
            <person name="Liu H."/>
            <person name="Zhao H."/>
            <person name="Xu D."/>
            <person name="Zhang Y."/>
        </authorList>
    </citation>
    <scope>NUCLEOTIDE SEQUENCE [LARGE SCALE GENOMIC DNA]</scope>
    <source>
        <strain evidence="2">cv. Niubang</strain>
    </source>
</reference>
<evidence type="ECO:0000313" key="2">
    <source>
        <dbReference type="Proteomes" id="UP001055879"/>
    </source>
</evidence>
<organism evidence="1 2">
    <name type="scientific">Arctium lappa</name>
    <name type="common">Greater burdock</name>
    <name type="synonym">Lappa major</name>
    <dbReference type="NCBI Taxonomy" id="4217"/>
    <lineage>
        <taxon>Eukaryota</taxon>
        <taxon>Viridiplantae</taxon>
        <taxon>Streptophyta</taxon>
        <taxon>Embryophyta</taxon>
        <taxon>Tracheophyta</taxon>
        <taxon>Spermatophyta</taxon>
        <taxon>Magnoliopsida</taxon>
        <taxon>eudicotyledons</taxon>
        <taxon>Gunneridae</taxon>
        <taxon>Pentapetalae</taxon>
        <taxon>asterids</taxon>
        <taxon>campanulids</taxon>
        <taxon>Asterales</taxon>
        <taxon>Asteraceae</taxon>
        <taxon>Carduoideae</taxon>
        <taxon>Cardueae</taxon>
        <taxon>Arctiinae</taxon>
        <taxon>Arctium</taxon>
    </lineage>
</organism>
<sequence length="181" mass="19461">MCDLQLVSDGFCVGPPTAALAVNDDDDHREQIGAEVDHVAPMSGFPLMLVILPKSNNLLVTPVNRVIVARFGLSYQHVNGSFPLISYFRSTIIRTKRASRSKGRAGAAGGLIATISGQRSSGPSGKVGATGGLGLKTRLRPDLVIIPYLQGMMIKLGLRRVLSPSPPALLYRLVRMIVDWK</sequence>
<keyword evidence="2" id="KW-1185">Reference proteome</keyword>
<evidence type="ECO:0000313" key="1">
    <source>
        <dbReference type="EMBL" id="KAI3771868.1"/>
    </source>
</evidence>
<accession>A0ACB9FLP7</accession>
<comment type="caution">
    <text evidence="1">The sequence shown here is derived from an EMBL/GenBank/DDBJ whole genome shotgun (WGS) entry which is preliminary data.</text>
</comment>